<accession>A0A4U8V0W4</accession>
<name>A0A4U8V0W4_STECR</name>
<gene>
    <name evidence="2" type="ORF">L596_005947</name>
</gene>
<proteinExistence type="predicted"/>
<evidence type="ECO:0000256" key="1">
    <source>
        <dbReference type="SAM" id="MobiDB-lite"/>
    </source>
</evidence>
<reference evidence="2 3" key="1">
    <citation type="journal article" date="2015" name="Genome Biol.">
        <title>Comparative genomics of Steinernema reveals deeply conserved gene regulatory networks.</title>
        <authorList>
            <person name="Dillman A.R."/>
            <person name="Macchietto M."/>
            <person name="Porter C.F."/>
            <person name="Rogers A."/>
            <person name="Williams B."/>
            <person name="Antoshechkin I."/>
            <person name="Lee M.M."/>
            <person name="Goodwin Z."/>
            <person name="Lu X."/>
            <person name="Lewis E.E."/>
            <person name="Goodrich-Blair H."/>
            <person name="Stock S.P."/>
            <person name="Adams B.J."/>
            <person name="Sternberg P.W."/>
            <person name="Mortazavi A."/>
        </authorList>
    </citation>
    <scope>NUCLEOTIDE SEQUENCE [LARGE SCALE GENOMIC DNA]</scope>
    <source>
        <strain evidence="2 3">ALL</strain>
    </source>
</reference>
<protein>
    <submittedName>
        <fullName evidence="2">Uncharacterized protein</fullName>
    </submittedName>
</protein>
<organism evidence="2 3">
    <name type="scientific">Steinernema carpocapsae</name>
    <name type="common">Entomopathogenic nematode</name>
    <dbReference type="NCBI Taxonomy" id="34508"/>
    <lineage>
        <taxon>Eukaryota</taxon>
        <taxon>Metazoa</taxon>
        <taxon>Ecdysozoa</taxon>
        <taxon>Nematoda</taxon>
        <taxon>Chromadorea</taxon>
        <taxon>Rhabditida</taxon>
        <taxon>Tylenchina</taxon>
        <taxon>Panagrolaimomorpha</taxon>
        <taxon>Strongyloidoidea</taxon>
        <taxon>Steinernematidae</taxon>
        <taxon>Steinernema</taxon>
    </lineage>
</organism>
<reference evidence="2 3" key="2">
    <citation type="journal article" date="2019" name="G3 (Bethesda)">
        <title>Hybrid Assembly of the Genome of the Entomopathogenic Nematode Steinernema carpocapsae Identifies the X-Chromosome.</title>
        <authorList>
            <person name="Serra L."/>
            <person name="Macchietto M."/>
            <person name="Macias-Munoz A."/>
            <person name="McGill C.J."/>
            <person name="Rodriguez I.M."/>
            <person name="Rodriguez B."/>
            <person name="Murad R."/>
            <person name="Mortazavi A."/>
        </authorList>
    </citation>
    <scope>NUCLEOTIDE SEQUENCE [LARGE SCALE GENOMIC DNA]</scope>
    <source>
        <strain evidence="2 3">ALL</strain>
    </source>
</reference>
<feature type="region of interest" description="Disordered" evidence="1">
    <location>
        <begin position="57"/>
        <end position="77"/>
    </location>
</feature>
<dbReference type="EMBL" id="AZBU02000001">
    <property type="protein sequence ID" value="TMS39422.1"/>
    <property type="molecule type" value="Genomic_DNA"/>
</dbReference>
<keyword evidence="3" id="KW-1185">Reference proteome</keyword>
<comment type="caution">
    <text evidence="2">The sequence shown here is derived from an EMBL/GenBank/DDBJ whole genome shotgun (WGS) entry which is preliminary data.</text>
</comment>
<dbReference type="Proteomes" id="UP000298663">
    <property type="component" value="Unassembled WGS sequence"/>
</dbReference>
<evidence type="ECO:0000313" key="2">
    <source>
        <dbReference type="EMBL" id="TMS39422.1"/>
    </source>
</evidence>
<sequence>MYVSQNARIQIVVCVCIARRNAVNCLHTLLLGSRSTLVLYGSQIMVCVLANQSDELSDTTSESGSEPLTQEPPTVSLSMADAERRPYVICRPVFVNFSATPFDAPATLNPISETTMLPKSLSILPPSNLIAKENTYQKSLTGPITKHCRQVEDPEAKLEKRLVKIRRSHHRQHRPYKRMRCEQRIDESKTYADALPQAEIQVTAQTNSLMLTANHGQNATLENFKSTVGYNTHRTAVRQPDPVMHRPVPVRLTQQQLCDWSNLFFPPLSVEHTSRSYYSDQSAVI</sequence>
<evidence type="ECO:0000313" key="3">
    <source>
        <dbReference type="Proteomes" id="UP000298663"/>
    </source>
</evidence>
<dbReference type="AlphaFoldDB" id="A0A4U8V0W4"/>